<dbReference type="KEGG" id="sgy:Sgly_0844"/>
<evidence type="ECO:0000313" key="3">
    <source>
        <dbReference type="EMBL" id="ADY55193.1"/>
    </source>
</evidence>
<keyword evidence="2" id="KW-0732">Signal</keyword>
<evidence type="ECO:0000313" key="4">
    <source>
        <dbReference type="Proteomes" id="UP000007488"/>
    </source>
</evidence>
<gene>
    <name evidence="3" type="ordered locus">Sgly_0844</name>
</gene>
<feature type="region of interest" description="Disordered" evidence="1">
    <location>
        <begin position="28"/>
        <end position="57"/>
    </location>
</feature>
<dbReference type="AlphaFoldDB" id="F0T1S9"/>
<feature type="signal peptide" evidence="2">
    <location>
        <begin position="1"/>
        <end position="20"/>
    </location>
</feature>
<dbReference type="HOGENOM" id="CLU_1408122_0_0_9"/>
<proteinExistence type="predicted"/>
<feature type="compositionally biased region" description="Polar residues" evidence="1">
    <location>
        <begin position="28"/>
        <end position="51"/>
    </location>
</feature>
<dbReference type="PROSITE" id="PS51257">
    <property type="entry name" value="PROKAR_LIPOPROTEIN"/>
    <property type="match status" value="1"/>
</dbReference>
<evidence type="ECO:0000256" key="1">
    <source>
        <dbReference type="SAM" id="MobiDB-lite"/>
    </source>
</evidence>
<evidence type="ECO:0000256" key="2">
    <source>
        <dbReference type="SAM" id="SignalP"/>
    </source>
</evidence>
<dbReference type="OrthoDB" id="2662747at2"/>
<name>F0T1S9_SYNGF</name>
<dbReference type="EMBL" id="CP002547">
    <property type="protein sequence ID" value="ADY55193.1"/>
    <property type="molecule type" value="Genomic_DNA"/>
</dbReference>
<accession>F0T1S9</accession>
<dbReference type="RefSeq" id="WP_013624064.1">
    <property type="nucleotide sequence ID" value="NC_015172.1"/>
</dbReference>
<reference evidence="3 4" key="1">
    <citation type="journal article" date="2011" name="Stand. Genomic Sci.">
        <title>Complete genome sequence of Syntrophobotulus glycolicus type strain (FlGlyR).</title>
        <authorList>
            <person name="Han C."/>
            <person name="Mwirichia R."/>
            <person name="Chertkov O."/>
            <person name="Held B."/>
            <person name="Lapidus A."/>
            <person name="Nolan M."/>
            <person name="Lucas S."/>
            <person name="Hammon N."/>
            <person name="Deshpande S."/>
            <person name="Cheng J.F."/>
            <person name="Tapia R."/>
            <person name="Goodwin L."/>
            <person name="Pitluck S."/>
            <person name="Huntemann M."/>
            <person name="Liolios K."/>
            <person name="Ivanova N."/>
            <person name="Pagani I."/>
            <person name="Mavromatis K."/>
            <person name="Ovchinikova G."/>
            <person name="Pati A."/>
            <person name="Chen A."/>
            <person name="Palaniappan K."/>
            <person name="Land M."/>
            <person name="Hauser L."/>
            <person name="Brambilla E.M."/>
            <person name="Rohde M."/>
            <person name="Spring S."/>
            <person name="Sikorski J."/>
            <person name="Goker M."/>
            <person name="Woyke T."/>
            <person name="Bristow J."/>
            <person name="Eisen J.A."/>
            <person name="Markowitz V."/>
            <person name="Hugenholtz P."/>
            <person name="Kyrpides N.C."/>
            <person name="Klenk H.P."/>
            <person name="Detter J.C."/>
        </authorList>
    </citation>
    <scope>NUCLEOTIDE SEQUENCE [LARGE SCALE GENOMIC DNA]</scope>
    <source>
        <strain evidence="4">DSM 8271 / FlGlyR</strain>
    </source>
</reference>
<evidence type="ECO:0008006" key="5">
    <source>
        <dbReference type="Google" id="ProtNLM"/>
    </source>
</evidence>
<sequence length="193" mass="21262">MNKLTSSLLLLIGIMMIFTAACGSIKQNDSSPGSPVNAQQNFPENNTNETNDVLPPSENVHSINGSPASIEPPYFGVWVIDRVVPTSNVTALTTEKANSYIGKKIIVNEKQIVTNKGTIENPIYKENILTDDDFYMNCRIHFSSLEVTDNTITEIDVSNYQNETEDGIGSNLILTNDDRLYTIIGGALFRLSK</sequence>
<keyword evidence="4" id="KW-1185">Reference proteome</keyword>
<organism evidence="3 4">
    <name type="scientific">Syntrophobotulus glycolicus (strain DSM 8271 / FlGlyR)</name>
    <dbReference type="NCBI Taxonomy" id="645991"/>
    <lineage>
        <taxon>Bacteria</taxon>
        <taxon>Bacillati</taxon>
        <taxon>Bacillota</taxon>
        <taxon>Clostridia</taxon>
        <taxon>Eubacteriales</taxon>
        <taxon>Desulfitobacteriaceae</taxon>
        <taxon>Syntrophobotulus</taxon>
    </lineage>
</organism>
<feature type="chain" id="PRO_5039381244" description="Lipoprotein" evidence="2">
    <location>
        <begin position="21"/>
        <end position="193"/>
    </location>
</feature>
<dbReference type="Proteomes" id="UP000007488">
    <property type="component" value="Chromosome"/>
</dbReference>
<protein>
    <recommendedName>
        <fullName evidence="5">Lipoprotein</fullName>
    </recommendedName>
</protein>
<reference evidence="4" key="2">
    <citation type="submission" date="2011-02" db="EMBL/GenBank/DDBJ databases">
        <title>The complete genome of Syntrophobotulus glycolicus DSM 8271.</title>
        <authorList>
            <person name="Lucas S."/>
            <person name="Copeland A."/>
            <person name="Lapidus A."/>
            <person name="Bruce D."/>
            <person name="Goodwin L."/>
            <person name="Pitluck S."/>
            <person name="Kyrpides N."/>
            <person name="Mavromatis K."/>
            <person name="Pagani I."/>
            <person name="Ivanova N."/>
            <person name="Mikhailova N."/>
            <person name="Chertkov O."/>
            <person name="Held B."/>
            <person name="Detter J.C."/>
            <person name="Tapia R."/>
            <person name="Han C."/>
            <person name="Land M."/>
            <person name="Hauser L."/>
            <person name="Markowitz V."/>
            <person name="Cheng J.-F."/>
            <person name="Hugenholtz P."/>
            <person name="Woyke T."/>
            <person name="Wu D."/>
            <person name="Spring S."/>
            <person name="Schroeder M."/>
            <person name="Brambilla E."/>
            <person name="Klenk H.-P."/>
            <person name="Eisen J.A."/>
        </authorList>
    </citation>
    <scope>NUCLEOTIDE SEQUENCE [LARGE SCALE GENOMIC DNA]</scope>
    <source>
        <strain evidence="4">DSM 8271 / FlGlyR</strain>
    </source>
</reference>